<dbReference type="InterPro" id="IPR042099">
    <property type="entry name" value="ANL_N_sf"/>
</dbReference>
<dbReference type="SUPFAM" id="SSF56801">
    <property type="entry name" value="Acetyl-CoA synthetase-like"/>
    <property type="match status" value="1"/>
</dbReference>
<dbReference type="PANTHER" id="PTHR43767:SF12">
    <property type="entry name" value="AMP-DEPENDENT SYNTHETASE AND LIGASE"/>
    <property type="match status" value="1"/>
</dbReference>
<keyword evidence="4" id="KW-1185">Reference proteome</keyword>
<dbReference type="Proteomes" id="UP000289708">
    <property type="component" value="Unassembled WGS sequence"/>
</dbReference>
<dbReference type="Gene3D" id="3.40.50.12780">
    <property type="entry name" value="N-terminal domain of ligase-like"/>
    <property type="match status" value="1"/>
</dbReference>
<organism evidence="3 4">
    <name type="scientific">Hansschlegelia zhihuaiae</name>
    <dbReference type="NCBI Taxonomy" id="405005"/>
    <lineage>
        <taxon>Bacteria</taxon>
        <taxon>Pseudomonadati</taxon>
        <taxon>Pseudomonadota</taxon>
        <taxon>Alphaproteobacteria</taxon>
        <taxon>Hyphomicrobiales</taxon>
        <taxon>Methylopilaceae</taxon>
        <taxon>Hansschlegelia</taxon>
    </lineage>
</organism>
<proteinExistence type="predicted"/>
<name>A0A4Q0M6U8_9HYPH</name>
<dbReference type="InterPro" id="IPR050237">
    <property type="entry name" value="ATP-dep_AMP-bd_enzyme"/>
</dbReference>
<dbReference type="InterPro" id="IPR025110">
    <property type="entry name" value="AMP-bd_C"/>
</dbReference>
<protein>
    <submittedName>
        <fullName evidence="3">Long-chain fatty acid--CoA ligase</fullName>
    </submittedName>
</protein>
<sequence>MTEVQNLGDVVSRQGDPATPIIIGVGFDGSETVLSRAELDAMADAVARGLLKRGLTRGDRVAILSANRPEYVAVTLGAMRAGIVPAPVNFKFPRPTIAQVIADSGAKVVFCDAERRAQSPDGVETVEFDGPDFAAWLDPGAFEPIVPRADEPALTLYTSGSTGRPKGVLLSHASHIWVARTRMADDDLSGQRMLVAAPLYHMNALANVLLACGSGATVVLLPQFKATAFIEAIGRHRVTWATAVPPMIAMMLREKEALARADLSSVRVVRMGSAPVNDTLAARIRDLLPNARIINVYGTTEGGPVVFSDKGGAPTGSVGKAHPQVEARLVGDGAPETGVLQMKSPAIMLGYHNRPDVLSPITEDGFYDTGDVFRRDADGFFYFLGRVDDMFVSGGENIYPGEVEAVLETHPDVLQASVVPVDDEIKGQKPVAFIVRKPGSTVDEQAIKAFALEHAPAYQHPRRVWFLDQMLLASTNKIDRAALRARAEAELKSR</sequence>
<dbReference type="InterPro" id="IPR045851">
    <property type="entry name" value="AMP-bd_C_sf"/>
</dbReference>
<reference evidence="3 4" key="1">
    <citation type="submission" date="2018-12" db="EMBL/GenBank/DDBJ databases">
        <title>bacterium Hansschlegelia zhihuaiae S113.</title>
        <authorList>
            <person name="He J."/>
        </authorList>
    </citation>
    <scope>NUCLEOTIDE SEQUENCE [LARGE SCALE GENOMIC DNA]</scope>
    <source>
        <strain evidence="3 4">S 113</strain>
    </source>
</reference>
<gene>
    <name evidence="3" type="ORF">EK403_20090</name>
</gene>
<dbReference type="AlphaFoldDB" id="A0A4Q0M6U8"/>
<keyword evidence="3" id="KW-0436">Ligase</keyword>
<dbReference type="EMBL" id="RYFI01000026">
    <property type="protein sequence ID" value="RXF68489.1"/>
    <property type="molecule type" value="Genomic_DNA"/>
</dbReference>
<comment type="caution">
    <text evidence="3">The sequence shown here is derived from an EMBL/GenBank/DDBJ whole genome shotgun (WGS) entry which is preliminary data.</text>
</comment>
<evidence type="ECO:0000259" key="2">
    <source>
        <dbReference type="Pfam" id="PF13193"/>
    </source>
</evidence>
<dbReference type="RefSeq" id="WP_128779242.1">
    <property type="nucleotide sequence ID" value="NZ_RYFI01000026.1"/>
</dbReference>
<dbReference type="GO" id="GO:0016877">
    <property type="term" value="F:ligase activity, forming carbon-sulfur bonds"/>
    <property type="evidence" value="ECO:0007669"/>
    <property type="project" value="UniProtKB-ARBA"/>
</dbReference>
<evidence type="ECO:0000313" key="4">
    <source>
        <dbReference type="Proteomes" id="UP000289708"/>
    </source>
</evidence>
<dbReference type="Pfam" id="PF13193">
    <property type="entry name" value="AMP-binding_C"/>
    <property type="match status" value="1"/>
</dbReference>
<dbReference type="Gene3D" id="3.30.300.30">
    <property type="match status" value="1"/>
</dbReference>
<evidence type="ECO:0000259" key="1">
    <source>
        <dbReference type="Pfam" id="PF00501"/>
    </source>
</evidence>
<feature type="domain" description="AMP-binding enzyme C-terminal" evidence="2">
    <location>
        <begin position="402"/>
        <end position="471"/>
    </location>
</feature>
<dbReference type="InterPro" id="IPR000873">
    <property type="entry name" value="AMP-dep_synth/lig_dom"/>
</dbReference>
<evidence type="ECO:0000313" key="3">
    <source>
        <dbReference type="EMBL" id="RXF68489.1"/>
    </source>
</evidence>
<accession>A0A4Q0M6U8</accession>
<dbReference type="Pfam" id="PF00501">
    <property type="entry name" value="AMP-binding"/>
    <property type="match status" value="1"/>
</dbReference>
<feature type="domain" description="AMP-dependent synthetase/ligase" evidence="1">
    <location>
        <begin position="21"/>
        <end position="352"/>
    </location>
</feature>
<dbReference type="OrthoDB" id="9803968at2"/>
<dbReference type="PANTHER" id="PTHR43767">
    <property type="entry name" value="LONG-CHAIN-FATTY-ACID--COA LIGASE"/>
    <property type="match status" value="1"/>
</dbReference>